<proteinExistence type="predicted"/>
<dbReference type="GO" id="GO:0043634">
    <property type="term" value="P:polyadenylation-dependent ncRNA catabolic process"/>
    <property type="evidence" value="ECO:0007669"/>
    <property type="project" value="TreeGrafter"/>
</dbReference>
<feature type="domain" description="Poly(A) RNA polymerase mitochondrial-like central palm" evidence="2">
    <location>
        <begin position="346"/>
        <end position="478"/>
    </location>
</feature>
<feature type="region of interest" description="Disordered" evidence="1">
    <location>
        <begin position="652"/>
        <end position="673"/>
    </location>
</feature>
<dbReference type="Pfam" id="PF22600">
    <property type="entry name" value="MTPAP-like_central"/>
    <property type="match status" value="1"/>
</dbReference>
<feature type="region of interest" description="Disordered" evidence="1">
    <location>
        <begin position="284"/>
        <end position="315"/>
    </location>
</feature>
<evidence type="ECO:0000256" key="1">
    <source>
        <dbReference type="SAM" id="MobiDB-lite"/>
    </source>
</evidence>
<feature type="compositionally biased region" description="Low complexity" evidence="1">
    <location>
        <begin position="106"/>
        <end position="119"/>
    </location>
</feature>
<dbReference type="GO" id="GO:0031123">
    <property type="term" value="P:RNA 3'-end processing"/>
    <property type="evidence" value="ECO:0007669"/>
    <property type="project" value="TreeGrafter"/>
</dbReference>
<dbReference type="SUPFAM" id="SSF81301">
    <property type="entry name" value="Nucleotidyltransferase"/>
    <property type="match status" value="1"/>
</dbReference>
<reference evidence="3 4" key="1">
    <citation type="journal article" date="2015" name="PLoS Pathog.">
        <title>Leptomonas seymouri: Adaptations to the Dixenous Life Cycle Analyzed by Genome Sequencing, Transcriptome Profiling and Co-infection with Leishmania donovani.</title>
        <authorList>
            <person name="Kraeva N."/>
            <person name="Butenko A."/>
            <person name="Hlavacova J."/>
            <person name="Kostygov A."/>
            <person name="Myskova J."/>
            <person name="Grybchuk D."/>
            <person name="Lestinova T."/>
            <person name="Votypka J."/>
            <person name="Volf P."/>
            <person name="Opperdoes F."/>
            <person name="Flegontov P."/>
            <person name="Lukes J."/>
            <person name="Yurchenko V."/>
        </authorList>
    </citation>
    <scope>NUCLEOTIDE SEQUENCE [LARGE SCALE GENOMIC DNA]</scope>
    <source>
        <strain evidence="3 4">ATCC 30220</strain>
    </source>
</reference>
<keyword evidence="3" id="KW-0413">Isomerase</keyword>
<dbReference type="Gene3D" id="3.30.460.10">
    <property type="entry name" value="Beta Polymerase, domain 2"/>
    <property type="match status" value="1"/>
</dbReference>
<sequence>MRRRGARIESSRSAVVPPPDAVSVGVVSSIAPAPAREGAATSSPLDVVAATQPALTIPTLNIFARFQSHRNDFDADWLLLKEDPVTGEEKPPLAAHVADKLRRHQAQLGANRAAAAADRSAARQGKEKSTADRKGCSTGLIGGVKGDDVDTAAVQAPPPPPPRRQRRPDTYDSAEDETSVPTAVDVTVEGERRGRGDEDEYVPEDRKAPQYRRANAPSPKSTVAPTAEVDEDSPESAEEAPVAVAAKPKEEDGLAGDYLDFQSTTPTGATALATGELQATVHMPLASPTSPTSSNGRHLQQQQQQRQRSGDKSAPAGNRVVIVPLWSTKRMEQHGGYCATSPLIALHQEITDLVDFLRPTQAEITMRRYIEMEVGKLVDRLWPGSRVLVYGSMYTHLLLPLSDLDMTLLEVPVPPEEALTALAKEISNEGLCANSYPQVILKTKVPLIKFTHKGSLIEVDISVGAVDGKRNSECVIRYLNTYPEALPLVMTAKYFLLQRGMHEPYHGGLGSYATTLLVIAFLRQHPIYTTHPEQRQMTGLGKLFADFLCMCGQFWSYTRVAVSLSDLQLGASGSADSGDFQARQDLGWSSRVQSPVSPTSPRAMLGPAQGSIADPVDSGNNAASSLRLFHSISSMFTYAYLALTADFSNRSDGSEAGVLGGPPADAQVPSPSVEDISRRPTLLSRILHVDANMVFRRQAIAATYERLCAEMPVYMDEVRRFHREEDAAMLPSNARSWREWRRLRRGGDEAFLRDNLQPRSVTTLEERLALARLHESAAPPSSSPAKPESGNALKRIRPGGDDSKEGDSGKVKKRRTDSSTGVTCAVSSSHSSSSSSRSSSGYSSDTQSNASSVRMDVTRETERRQRMRRS</sequence>
<dbReference type="GO" id="GO:0016853">
    <property type="term" value="F:isomerase activity"/>
    <property type="evidence" value="ECO:0007669"/>
    <property type="project" value="UniProtKB-KW"/>
</dbReference>
<dbReference type="GO" id="GO:0003729">
    <property type="term" value="F:mRNA binding"/>
    <property type="evidence" value="ECO:0007669"/>
    <property type="project" value="TreeGrafter"/>
</dbReference>
<dbReference type="Gene3D" id="1.10.1410.10">
    <property type="match status" value="1"/>
</dbReference>
<dbReference type="InterPro" id="IPR054708">
    <property type="entry name" value="MTPAP-like_central"/>
</dbReference>
<dbReference type="OMA" id="QHPIYTT"/>
<evidence type="ECO:0000313" key="4">
    <source>
        <dbReference type="Proteomes" id="UP000038009"/>
    </source>
</evidence>
<dbReference type="PANTHER" id="PTHR23092:SF47">
    <property type="entry name" value="POLYMERASE SIGMA, PUTATIVE-RELATED"/>
    <property type="match status" value="1"/>
</dbReference>
<dbReference type="VEuPathDB" id="TriTrypDB:Lsey_0430_0030"/>
<dbReference type="EMBL" id="LJSK01000430">
    <property type="protein sequence ID" value="KPI83140.1"/>
    <property type="molecule type" value="Genomic_DNA"/>
</dbReference>
<dbReference type="GO" id="GO:1990817">
    <property type="term" value="F:poly(A) RNA polymerase activity"/>
    <property type="evidence" value="ECO:0007669"/>
    <property type="project" value="InterPro"/>
</dbReference>
<dbReference type="GO" id="GO:0031499">
    <property type="term" value="C:TRAMP complex"/>
    <property type="evidence" value="ECO:0007669"/>
    <property type="project" value="TreeGrafter"/>
</dbReference>
<protein>
    <submittedName>
        <fullName evidence="3">Topoisomerase-related function protein-like protein</fullName>
    </submittedName>
</protein>
<dbReference type="GO" id="GO:0005730">
    <property type="term" value="C:nucleolus"/>
    <property type="evidence" value="ECO:0007669"/>
    <property type="project" value="TreeGrafter"/>
</dbReference>
<feature type="compositionally biased region" description="Polar residues" evidence="1">
    <location>
        <begin position="287"/>
        <end position="299"/>
    </location>
</feature>
<comment type="caution">
    <text evidence="3">The sequence shown here is derived from an EMBL/GenBank/DDBJ whole genome shotgun (WGS) entry which is preliminary data.</text>
</comment>
<feature type="compositionally biased region" description="Acidic residues" evidence="1">
    <location>
        <begin position="228"/>
        <end position="238"/>
    </location>
</feature>
<dbReference type="AlphaFoldDB" id="A0A0N1IGQ9"/>
<dbReference type="PANTHER" id="PTHR23092">
    <property type="entry name" value="POLY(A) RNA POLYMERASE"/>
    <property type="match status" value="1"/>
</dbReference>
<evidence type="ECO:0000259" key="2">
    <source>
        <dbReference type="Pfam" id="PF22600"/>
    </source>
</evidence>
<dbReference type="OrthoDB" id="273917at2759"/>
<feature type="region of interest" description="Disordered" evidence="1">
    <location>
        <begin position="106"/>
        <end position="251"/>
    </location>
</feature>
<feature type="compositionally biased region" description="Basic and acidic residues" evidence="1">
    <location>
        <begin position="798"/>
        <end position="810"/>
    </location>
</feature>
<dbReference type="InterPro" id="IPR043519">
    <property type="entry name" value="NT_sf"/>
</dbReference>
<dbReference type="CDD" id="cd05402">
    <property type="entry name" value="NT_PAP_TUTase"/>
    <property type="match status" value="1"/>
</dbReference>
<accession>A0A0N1IGQ9</accession>
<name>A0A0N1IGQ9_LEPSE</name>
<dbReference type="Proteomes" id="UP000038009">
    <property type="component" value="Unassembled WGS sequence"/>
</dbReference>
<dbReference type="FunFam" id="3.30.460.10:FF:000038">
    <property type="entry name" value="Topoisomerase-related function protein-like protein"/>
    <property type="match status" value="1"/>
</dbReference>
<dbReference type="InterPro" id="IPR045862">
    <property type="entry name" value="Trf4-like"/>
</dbReference>
<evidence type="ECO:0000313" key="3">
    <source>
        <dbReference type="EMBL" id="KPI83140.1"/>
    </source>
</evidence>
<dbReference type="GO" id="GO:0005739">
    <property type="term" value="C:mitochondrion"/>
    <property type="evidence" value="ECO:0007669"/>
    <property type="project" value="UniProtKB-ARBA"/>
</dbReference>
<organism evidence="3 4">
    <name type="scientific">Leptomonas seymouri</name>
    <dbReference type="NCBI Taxonomy" id="5684"/>
    <lineage>
        <taxon>Eukaryota</taxon>
        <taxon>Discoba</taxon>
        <taxon>Euglenozoa</taxon>
        <taxon>Kinetoplastea</taxon>
        <taxon>Metakinetoplastina</taxon>
        <taxon>Trypanosomatida</taxon>
        <taxon>Trypanosomatidae</taxon>
        <taxon>Leishmaniinae</taxon>
        <taxon>Leptomonas</taxon>
    </lineage>
</organism>
<keyword evidence="4" id="KW-1185">Reference proteome</keyword>
<feature type="compositionally biased region" description="Basic and acidic residues" evidence="1">
    <location>
        <begin position="120"/>
        <end position="135"/>
    </location>
</feature>
<feature type="compositionally biased region" description="Low complexity" evidence="1">
    <location>
        <begin position="776"/>
        <end position="785"/>
    </location>
</feature>
<feature type="compositionally biased region" description="Low complexity" evidence="1">
    <location>
        <begin position="827"/>
        <end position="848"/>
    </location>
</feature>
<dbReference type="SUPFAM" id="SSF81631">
    <property type="entry name" value="PAP/OAS1 substrate-binding domain"/>
    <property type="match status" value="1"/>
</dbReference>
<gene>
    <name evidence="3" type="ORF">ABL78_7837</name>
</gene>
<feature type="region of interest" description="Disordered" evidence="1">
    <location>
        <begin position="774"/>
        <end position="870"/>
    </location>
</feature>